<keyword evidence="5 11" id="KW-1133">Transmembrane helix</keyword>
<evidence type="ECO:0000256" key="1">
    <source>
        <dbReference type="ARBA" id="ARBA00004651"/>
    </source>
</evidence>
<evidence type="ECO:0000256" key="7">
    <source>
        <dbReference type="ARBA" id="ARBA00023065"/>
    </source>
</evidence>
<dbReference type="Proteomes" id="UP000325113">
    <property type="component" value="Unassembled WGS sequence"/>
</dbReference>
<feature type="domain" description="Cyclic nucleotide-binding" evidence="12">
    <location>
        <begin position="814"/>
        <end position="901"/>
    </location>
</feature>
<dbReference type="GO" id="GO:0015386">
    <property type="term" value="F:potassium:proton antiporter activity"/>
    <property type="evidence" value="ECO:0007669"/>
    <property type="project" value="TreeGrafter"/>
</dbReference>
<dbReference type="Gene3D" id="6.10.140.1330">
    <property type="match status" value="1"/>
</dbReference>
<feature type="transmembrane region" description="Helical" evidence="11">
    <location>
        <begin position="38"/>
        <end position="55"/>
    </location>
</feature>
<evidence type="ECO:0000313" key="14">
    <source>
        <dbReference type="Proteomes" id="UP000325113"/>
    </source>
</evidence>
<feature type="compositionally biased region" description="Low complexity" evidence="10">
    <location>
        <begin position="1169"/>
        <end position="1196"/>
    </location>
</feature>
<evidence type="ECO:0000256" key="9">
    <source>
        <dbReference type="ARBA" id="ARBA00023201"/>
    </source>
</evidence>
<proteinExistence type="predicted"/>
<evidence type="ECO:0000256" key="10">
    <source>
        <dbReference type="SAM" id="MobiDB-lite"/>
    </source>
</evidence>
<evidence type="ECO:0000256" key="4">
    <source>
        <dbReference type="ARBA" id="ARBA00022692"/>
    </source>
</evidence>
<feature type="region of interest" description="Disordered" evidence="10">
    <location>
        <begin position="1333"/>
        <end position="1378"/>
    </location>
</feature>
<keyword evidence="8 11" id="KW-0472">Membrane</keyword>
<dbReference type="GO" id="GO:0098719">
    <property type="term" value="P:sodium ion import across plasma membrane"/>
    <property type="evidence" value="ECO:0007669"/>
    <property type="project" value="TreeGrafter"/>
</dbReference>
<dbReference type="SUPFAM" id="SSF51206">
    <property type="entry name" value="cAMP-binding domain-like"/>
    <property type="match status" value="1"/>
</dbReference>
<dbReference type="InterPro" id="IPR018422">
    <property type="entry name" value="Cation/H_exchanger_CPA1"/>
</dbReference>
<feature type="transmembrane region" description="Helical" evidence="11">
    <location>
        <begin position="284"/>
        <end position="301"/>
    </location>
</feature>
<keyword evidence="4 11" id="KW-0812">Transmembrane</keyword>
<keyword evidence="7" id="KW-0406">Ion transport</keyword>
<comment type="subcellular location">
    <subcellularLocation>
        <location evidence="1">Cell membrane</location>
        <topology evidence="1">Multi-pass membrane protein</topology>
    </subcellularLocation>
</comment>
<keyword evidence="3" id="KW-1003">Cell membrane</keyword>
<name>A0A5A8C0V6_CAFRO</name>
<feature type="transmembrane region" description="Helical" evidence="11">
    <location>
        <begin position="96"/>
        <end position="120"/>
    </location>
</feature>
<keyword evidence="2" id="KW-0813">Transport</keyword>
<feature type="region of interest" description="Disordered" evidence="10">
    <location>
        <begin position="1411"/>
        <end position="1451"/>
    </location>
</feature>
<evidence type="ECO:0000256" key="2">
    <source>
        <dbReference type="ARBA" id="ARBA00022448"/>
    </source>
</evidence>
<feature type="compositionally biased region" description="Acidic residues" evidence="10">
    <location>
        <begin position="1217"/>
        <end position="1227"/>
    </location>
</feature>
<feature type="compositionally biased region" description="Basic and acidic residues" evidence="10">
    <location>
        <begin position="1203"/>
        <end position="1216"/>
    </location>
</feature>
<feature type="transmembrane region" description="Helical" evidence="11">
    <location>
        <begin position="132"/>
        <end position="154"/>
    </location>
</feature>
<feature type="region of interest" description="Disordered" evidence="10">
    <location>
        <begin position="1147"/>
        <end position="1287"/>
    </location>
</feature>
<comment type="caution">
    <text evidence="13">The sequence shown here is derived from an EMBL/GenBank/DDBJ whole genome shotgun (WGS) entry which is preliminary data.</text>
</comment>
<feature type="transmembrane region" description="Helical" evidence="11">
    <location>
        <begin position="67"/>
        <end position="84"/>
    </location>
</feature>
<keyword evidence="6" id="KW-0915">Sodium</keyword>
<dbReference type="InterPro" id="IPR000595">
    <property type="entry name" value="cNMP-bd_dom"/>
</dbReference>
<dbReference type="GO" id="GO:0005886">
    <property type="term" value="C:plasma membrane"/>
    <property type="evidence" value="ECO:0007669"/>
    <property type="project" value="UniProtKB-SubCell"/>
</dbReference>
<feature type="region of interest" description="Disordered" evidence="10">
    <location>
        <begin position="871"/>
        <end position="916"/>
    </location>
</feature>
<evidence type="ECO:0000313" key="13">
    <source>
        <dbReference type="EMBL" id="KAA0146355.1"/>
    </source>
</evidence>
<evidence type="ECO:0000256" key="5">
    <source>
        <dbReference type="ARBA" id="ARBA00022989"/>
    </source>
</evidence>
<keyword evidence="9" id="KW-0739">Sodium transport</keyword>
<feature type="transmembrane region" description="Helical" evidence="11">
    <location>
        <begin position="313"/>
        <end position="334"/>
    </location>
</feature>
<feature type="transmembrane region" description="Helical" evidence="11">
    <location>
        <begin position="419"/>
        <end position="438"/>
    </location>
</feature>
<organism evidence="13 14">
    <name type="scientific">Cafeteria roenbergensis</name>
    <name type="common">Marine flagellate</name>
    <dbReference type="NCBI Taxonomy" id="33653"/>
    <lineage>
        <taxon>Eukaryota</taxon>
        <taxon>Sar</taxon>
        <taxon>Stramenopiles</taxon>
        <taxon>Bigyra</taxon>
        <taxon>Opalozoa</taxon>
        <taxon>Bicosoecida</taxon>
        <taxon>Cafeteriaceae</taxon>
        <taxon>Cafeteria</taxon>
    </lineage>
</organism>
<accession>A0A5A8C0V6</accession>
<reference evidence="13 14" key="1">
    <citation type="submission" date="2019-07" db="EMBL/GenBank/DDBJ databases">
        <title>Genomes of Cafeteria roenbergensis.</title>
        <authorList>
            <person name="Fischer M.G."/>
            <person name="Hackl T."/>
            <person name="Roman M."/>
        </authorList>
    </citation>
    <scope>NUCLEOTIDE SEQUENCE [LARGE SCALE GENOMIC DNA]</scope>
    <source>
        <strain evidence="13 14">Cflag</strain>
    </source>
</reference>
<gene>
    <name evidence="13" type="ORF">FNF31_07807</name>
</gene>
<dbReference type="PANTHER" id="PTHR10110:SF86">
    <property type="entry name" value="SODIUM_HYDROGEN EXCHANGER 7"/>
    <property type="match status" value="1"/>
</dbReference>
<feature type="transmembrane region" description="Helical" evidence="11">
    <location>
        <begin position="230"/>
        <end position="254"/>
    </location>
</feature>
<feature type="region of interest" description="Disordered" evidence="10">
    <location>
        <begin position="1617"/>
        <end position="1649"/>
    </location>
</feature>
<feature type="region of interest" description="Disordered" evidence="10">
    <location>
        <begin position="528"/>
        <end position="550"/>
    </location>
</feature>
<dbReference type="GO" id="GO:0015385">
    <property type="term" value="F:sodium:proton antiporter activity"/>
    <property type="evidence" value="ECO:0007669"/>
    <property type="project" value="InterPro"/>
</dbReference>
<evidence type="ECO:0000256" key="8">
    <source>
        <dbReference type="ARBA" id="ARBA00023136"/>
    </source>
</evidence>
<feature type="compositionally biased region" description="Low complexity" evidence="10">
    <location>
        <begin position="1347"/>
        <end position="1378"/>
    </location>
</feature>
<feature type="compositionally biased region" description="Polar residues" evidence="10">
    <location>
        <begin position="1439"/>
        <end position="1451"/>
    </location>
</feature>
<evidence type="ECO:0000256" key="11">
    <source>
        <dbReference type="SAM" id="Phobius"/>
    </source>
</evidence>
<dbReference type="InterPro" id="IPR006153">
    <property type="entry name" value="Cation/H_exchanger_TM"/>
</dbReference>
<protein>
    <recommendedName>
        <fullName evidence="12">Cyclic nucleotide-binding domain-containing protein</fullName>
    </recommendedName>
</protein>
<feature type="transmembrane region" description="Helical" evidence="11">
    <location>
        <begin position="349"/>
        <end position="374"/>
    </location>
</feature>
<dbReference type="InterPro" id="IPR018490">
    <property type="entry name" value="cNMP-bd_dom_sf"/>
</dbReference>
<dbReference type="InterPro" id="IPR014710">
    <property type="entry name" value="RmlC-like_jellyroll"/>
</dbReference>
<sequence>MQARLLSEAAAAVNGSGTPHAPAEGGHGETEPGFHADLSGGILFALVALTIGVLIRSVNKYVPLPYTVLLLVAGALLAILDFYVDLGGLGVSLDTWISIEAHLLFFIFLPALIFGSAFSVDPHIFFRQIGQILILAIPAVGVATVLTAAFGVYAMDIGTWNAGMAFGAMLSATDPVAVVALLKELGAPEQLALGIEGESLFNDGTAAALFLLFAGAMRGEVSSVEEQVAFFFQIALGGSAIGLAVGLLVAAWLVWQRWDPITQVAVTIIAAYTTFIVAEGMMHVSGVLAVVVLGLILAASGRTSIRDHEAMHYFWEMIEFIANTVVFVLAGLLITKRGFLDPLIEWNDWLLLLALYAVLLVVRAVAIAVFWPCLRATGYGLGGREFAVMTWAGLRGAVGLILALQVANNELHGEPQGAIVGHRFLFFMAGITVLTLLVNGTTTGPLVKYLGIGAPTAGKIRMFKRAVAAVERAYAAKRAAMRSDEFFRAVDWNTADGFVLPLLEELTAAASRADKDAQARRAAAGAPLAMTGSSAAPESEPGASAAPDAASDAAGSAGGVAVAKAAAAASPGAGAVKRAATPLSVGGFLCFATRACSPDDSSAETDLRDLRQRYIGMVKREYQQALSQGWLSAPAFRVLMEAASSAQDTLDKPMSEWQNVLEELDELSWGAWLQWGFASFCGSADFDRVAHEYELCAGFIQAHLKTRPFLDIIAGGFYKRLLAEEEDAMVAEARVRMEASCQEPAVTRALQTRHAIRVLISKMTQKAELLCEHGEMEAKELEEVVAVLEGAWDAAELCTSIRVDDVSQLREAMFLNQLSEDVIGRLLDARAEVRTLKPGTVLAAQGVKSNTCIVILSGLVNLYEPASPFDEETEATAAAPDEAAAAAAAAPATPEASASRAPAGPPPRPGDVATPEQLDACSRGRLVDTLSWGSVVGALGMLTGRAAAVTAVARTAVRAVVLRQRDVFPLIKSAQGPVGVPFRAVAPLEEALCRMAALLECEVEMPPRFRGIPTQELRALLARAQLVRPSPFRPVRLSDTVMMVTGALLAPTAEARDKAQRVLAHLRGRPEGSLFGPVGSSMAPRSVANSTAAAAAARRAGANLFPIPVSTRNHHIVYGSTGSDGPRTGTPHNGAFFGSDCELHRADAQSGAGKTAAVASGTPRGRTRGLSSPGPAPLAAAASAAAELRPDGAVDGTTGGDAAGRDDEGDDHGHGNDDDDDDDDDGIADVTVARAHSDGDIGAALRAGDPDAAGRAARAPRRRRDSGESGDSSDSDSGGGSTIGDDDEDAVCVELGEMDDALASRRPAGQAAPSSVAVGGVVVSVDGPGGPMLVPAELAPQGGGQAEPGAATQPAAAGSSGLAAAGSPKSPGGSSTGSKGFELLLPIRLEAPLRPPCRAWLEEAAASPRAEADAVPGASAEGAAGGGGSAAGDGIELSASPQPGQSLSAQLSDGGAFRVKGHASGQAFDAEYAAKKDATRHLPAQYVTDTGERIALQMSDFTVVQAAAGGHVAGEALPRLASTGSLDKGGSCAVVLPDDSSAFRWFAPGTRLLVIPRELVKAATRRAAKHAHAIRQEERAAQRLDAHFEKQLKRRKAMPRDSAAKMRGFAKAVGRMAVASRSKRRLGGEGEAGQQMRRRQHSATHGGMG</sequence>
<feature type="compositionally biased region" description="Low complexity" evidence="10">
    <location>
        <begin position="875"/>
        <end position="902"/>
    </location>
</feature>
<dbReference type="Gene3D" id="2.60.120.10">
    <property type="entry name" value="Jelly Rolls"/>
    <property type="match status" value="1"/>
</dbReference>
<feature type="compositionally biased region" description="Low complexity" evidence="10">
    <location>
        <begin position="1411"/>
        <end position="1422"/>
    </location>
</feature>
<evidence type="ECO:0000256" key="3">
    <source>
        <dbReference type="ARBA" id="ARBA00022475"/>
    </source>
</evidence>
<dbReference type="GO" id="GO:0051453">
    <property type="term" value="P:regulation of intracellular pH"/>
    <property type="evidence" value="ECO:0007669"/>
    <property type="project" value="TreeGrafter"/>
</dbReference>
<dbReference type="PROSITE" id="PS50042">
    <property type="entry name" value="CNMP_BINDING_3"/>
    <property type="match status" value="1"/>
</dbReference>
<dbReference type="EMBL" id="VLTM01000190">
    <property type="protein sequence ID" value="KAA0146355.1"/>
    <property type="molecule type" value="Genomic_DNA"/>
</dbReference>
<dbReference type="Pfam" id="PF00999">
    <property type="entry name" value="Na_H_Exchanger"/>
    <property type="match status" value="1"/>
</dbReference>
<dbReference type="PANTHER" id="PTHR10110">
    <property type="entry name" value="SODIUM/HYDROGEN EXCHANGER"/>
    <property type="match status" value="1"/>
</dbReference>
<evidence type="ECO:0000259" key="12">
    <source>
        <dbReference type="PROSITE" id="PS50042"/>
    </source>
</evidence>
<feature type="compositionally biased region" description="Low complexity" evidence="10">
    <location>
        <begin position="1242"/>
        <end position="1257"/>
    </location>
</feature>
<evidence type="ECO:0000256" key="6">
    <source>
        <dbReference type="ARBA" id="ARBA00023053"/>
    </source>
</evidence>
<feature type="transmembrane region" description="Helical" evidence="11">
    <location>
        <begin position="261"/>
        <end position="278"/>
    </location>
</feature>